<reference evidence="3 4" key="1">
    <citation type="submission" date="2024-04" db="EMBL/GenBank/DDBJ databases">
        <title>Tritrichomonas musculus Genome.</title>
        <authorList>
            <person name="Alves-Ferreira E."/>
            <person name="Grigg M."/>
            <person name="Lorenzi H."/>
            <person name="Galac M."/>
        </authorList>
    </citation>
    <scope>NUCLEOTIDE SEQUENCE [LARGE SCALE GENOMIC DNA]</scope>
    <source>
        <strain evidence="3 4">EAF2021</strain>
    </source>
</reference>
<accession>A0ABR2HBJ2</accession>
<dbReference type="InterPro" id="IPR011990">
    <property type="entry name" value="TPR-like_helical_dom_sf"/>
</dbReference>
<dbReference type="Proteomes" id="UP001470230">
    <property type="component" value="Unassembled WGS sequence"/>
</dbReference>
<proteinExistence type="predicted"/>
<feature type="region of interest" description="Disordered" evidence="2">
    <location>
        <begin position="790"/>
        <end position="818"/>
    </location>
</feature>
<dbReference type="EMBL" id="JAPFFF010000034">
    <property type="protein sequence ID" value="KAK8843812.1"/>
    <property type="molecule type" value="Genomic_DNA"/>
</dbReference>
<evidence type="ECO:0000256" key="2">
    <source>
        <dbReference type="SAM" id="MobiDB-lite"/>
    </source>
</evidence>
<keyword evidence="1" id="KW-0802">TPR repeat</keyword>
<sequence length="1043" mass="120142">MEEETNEISPPPLLPIYSLSKVQTFLSSNQFYQAQEFFTNQIKSNPDNKIIIVESLINRSLAYLSLQMTKNALEDATKAIEHDQYASPAYFIIGLSYLWNGNEENAISHWRIGLDQTKEFSFYTIMTALINSLNFRAQLFKMRFNVNQVLDLIDDFANPRFPTESDIQDAFTELRNSSYESAIEHFSMIINVNPQNHYAYKGRGVAYCMTGEYNKSIMDLTTAIEKTPNNFQLDTVKVRAIAYAATGNITSALFDLNKYLVIVPEDNEVKIEVAKLHMKRKTYLAAHKLFITIPESEFMKNEDSLLAFAECLYAVGELDNALLILSRVKKIRNHKYHYLSYLINRDLNDIEKAEDEIIEAVRLVPTFFLNRTAADFFCDIGEVEKSIEYYKEALQQCPYDAETHLFYAYALFEIGKLGESALMLQELTVQNEKFKFRGSLEHFDKMNYGINLLQIAQTDFCFIQTAIMSIETSIMNLQHGFFSSSVNGLNQIFPAFASNATFNKNLSQNSVPSEKVVDSQPEPTNNGNKTDKMSSNIQKIEALKNRLSKFYINSLNSNDNGNNNDNDNNNNKSETEVCCDENDLKNQKLEQKIEQEMFNYLFGKEYSNEIDKDEMNFNECLDQVIALNGKGNISQPDFPADLTSYLEKNKETQAEEFDSNSNANDSYLNNDHKIDNNLNHERNTLFFKQINNDFKLKPLNMTPEIVKMIEDADRLGSRCIPIVKERTVNKRLTRALGFCVLRLAYMMRTQWFKATNNNYSAVFDEIIAILQFADMRNNLKFNYNESDSSTQKAKMKSKHLTSTKTSSSSSTANNSTSSNFSQFCCPTYYVMKNGRMSARFGFIVNKVFQIVRENFQLAKIDSFEDVYQTFQVDFLNKPQLEVNDLIIDLPYIILKYNGIYGFDLFIRPLSDSKSWKKYDYQLHVAFCELMKRGEDSTINLAFFIILIWLRHPLNYYSPEIGHLFLHAFVLASNGAEIAAIDETNGENFIQHMVLPSIEEFSNLLYEHALNNKLESKYSEESLTFWSSMPSISTMIQLMNVKNE</sequence>
<name>A0ABR2HBJ2_9EUKA</name>
<dbReference type="SMART" id="SM00028">
    <property type="entry name" value="TPR"/>
    <property type="match status" value="8"/>
</dbReference>
<evidence type="ECO:0000256" key="1">
    <source>
        <dbReference type="PROSITE-ProRule" id="PRU00339"/>
    </source>
</evidence>
<evidence type="ECO:0000313" key="4">
    <source>
        <dbReference type="Proteomes" id="UP001470230"/>
    </source>
</evidence>
<dbReference type="InterPro" id="IPR044650">
    <property type="entry name" value="SRFR1-like"/>
</dbReference>
<protein>
    <recommendedName>
        <fullName evidence="5">TPR Domain containing protein</fullName>
    </recommendedName>
</protein>
<feature type="repeat" description="TPR" evidence="1">
    <location>
        <begin position="197"/>
        <end position="230"/>
    </location>
</feature>
<feature type="compositionally biased region" description="Polar residues" evidence="2">
    <location>
        <begin position="521"/>
        <end position="536"/>
    </location>
</feature>
<dbReference type="PANTHER" id="PTHR44749">
    <property type="entry name" value="SUPPRESSOR OF RPS4-RLD 1"/>
    <property type="match status" value="1"/>
</dbReference>
<feature type="region of interest" description="Disordered" evidence="2">
    <location>
        <begin position="509"/>
        <end position="536"/>
    </location>
</feature>
<feature type="region of interest" description="Disordered" evidence="2">
    <location>
        <begin position="554"/>
        <end position="577"/>
    </location>
</feature>
<dbReference type="InterPro" id="IPR019734">
    <property type="entry name" value="TPR_rpt"/>
</dbReference>
<comment type="caution">
    <text evidence="3">The sequence shown here is derived from an EMBL/GenBank/DDBJ whole genome shotgun (WGS) entry which is preliminary data.</text>
</comment>
<feature type="compositionally biased region" description="Low complexity" evidence="2">
    <location>
        <begin position="554"/>
        <end position="572"/>
    </location>
</feature>
<dbReference type="Gene3D" id="1.25.40.10">
    <property type="entry name" value="Tetratricopeptide repeat domain"/>
    <property type="match status" value="4"/>
</dbReference>
<dbReference type="PANTHER" id="PTHR44749:SF1">
    <property type="entry name" value="TETRATRICOPEPTIDE-LIKE HELICAL DOMAIN-CONTAINING PROTEIN"/>
    <property type="match status" value="1"/>
</dbReference>
<gene>
    <name evidence="3" type="ORF">M9Y10_024886</name>
</gene>
<keyword evidence="4" id="KW-1185">Reference proteome</keyword>
<feature type="compositionally biased region" description="Low complexity" evidence="2">
    <location>
        <begin position="802"/>
        <end position="818"/>
    </location>
</feature>
<evidence type="ECO:0008006" key="5">
    <source>
        <dbReference type="Google" id="ProtNLM"/>
    </source>
</evidence>
<dbReference type="PROSITE" id="PS50005">
    <property type="entry name" value="TPR"/>
    <property type="match status" value="1"/>
</dbReference>
<organism evidence="3 4">
    <name type="scientific">Tritrichomonas musculus</name>
    <dbReference type="NCBI Taxonomy" id="1915356"/>
    <lineage>
        <taxon>Eukaryota</taxon>
        <taxon>Metamonada</taxon>
        <taxon>Parabasalia</taxon>
        <taxon>Tritrichomonadida</taxon>
        <taxon>Tritrichomonadidae</taxon>
        <taxon>Tritrichomonas</taxon>
    </lineage>
</organism>
<dbReference type="SUPFAM" id="SSF48452">
    <property type="entry name" value="TPR-like"/>
    <property type="match status" value="2"/>
</dbReference>
<evidence type="ECO:0000313" key="3">
    <source>
        <dbReference type="EMBL" id="KAK8843812.1"/>
    </source>
</evidence>